<evidence type="ECO:0000313" key="3">
    <source>
        <dbReference type="Proteomes" id="UP000297814"/>
    </source>
</evidence>
<evidence type="ECO:0000256" key="1">
    <source>
        <dbReference type="SAM" id="MobiDB-lite"/>
    </source>
</evidence>
<comment type="caution">
    <text evidence="2">The sequence shown here is derived from an EMBL/GenBank/DDBJ whole genome shotgun (WGS) entry which is preliminary data.</text>
</comment>
<sequence length="123" mass="14055">MYGARTSSRNFRPNPRYPRDTRARLRRPQWHGKGYREGGDILFFQLHRSCSSGRGFSRYFASFETASMHGLRDGLESEDALVGSVFDGGETVYAKVFDDEGIEFVCSGTFDNIWQAKERRGGR</sequence>
<protein>
    <submittedName>
        <fullName evidence="2">Uncharacterized protein</fullName>
    </submittedName>
</protein>
<evidence type="ECO:0000313" key="2">
    <source>
        <dbReference type="EMBL" id="TGO33339.1"/>
    </source>
</evidence>
<reference evidence="2 3" key="1">
    <citation type="submission" date="2017-12" db="EMBL/GenBank/DDBJ databases">
        <title>Comparative genomics of Botrytis spp.</title>
        <authorList>
            <person name="Valero-Jimenez C.A."/>
            <person name="Tapia P."/>
            <person name="Veloso J."/>
            <person name="Silva-Moreno E."/>
            <person name="Staats M."/>
            <person name="Valdes J.H."/>
            <person name="Van Kan J.A.L."/>
        </authorList>
    </citation>
    <scope>NUCLEOTIDE SEQUENCE [LARGE SCALE GENOMIC DNA]</scope>
    <source>
        <strain evidence="2 3">Bh0001</strain>
    </source>
</reference>
<dbReference type="EMBL" id="PQXK01000251">
    <property type="protein sequence ID" value="TGO33339.1"/>
    <property type="molecule type" value="Genomic_DNA"/>
</dbReference>
<dbReference type="AlphaFoldDB" id="A0A4Z1GDZ4"/>
<dbReference type="Proteomes" id="UP000297814">
    <property type="component" value="Unassembled WGS sequence"/>
</dbReference>
<feature type="region of interest" description="Disordered" evidence="1">
    <location>
        <begin position="1"/>
        <end position="33"/>
    </location>
</feature>
<gene>
    <name evidence="2" type="ORF">BHYA_0251g00060</name>
</gene>
<proteinExistence type="predicted"/>
<name>A0A4Z1GDZ4_9HELO</name>
<keyword evidence="3" id="KW-1185">Reference proteome</keyword>
<organism evidence="2 3">
    <name type="scientific">Botrytis hyacinthi</name>
    <dbReference type="NCBI Taxonomy" id="278943"/>
    <lineage>
        <taxon>Eukaryota</taxon>
        <taxon>Fungi</taxon>
        <taxon>Dikarya</taxon>
        <taxon>Ascomycota</taxon>
        <taxon>Pezizomycotina</taxon>
        <taxon>Leotiomycetes</taxon>
        <taxon>Helotiales</taxon>
        <taxon>Sclerotiniaceae</taxon>
        <taxon>Botrytis</taxon>
    </lineage>
</organism>
<accession>A0A4Z1GDZ4</accession>
<feature type="compositionally biased region" description="Polar residues" evidence="1">
    <location>
        <begin position="1"/>
        <end position="11"/>
    </location>
</feature>